<evidence type="ECO:0000256" key="1">
    <source>
        <dbReference type="SAM" id="Phobius"/>
    </source>
</evidence>
<dbReference type="PANTHER" id="PTHR33490">
    <property type="entry name" value="BLR5614 PROTEIN-RELATED"/>
    <property type="match status" value="1"/>
</dbReference>
<evidence type="ECO:0000313" key="3">
    <source>
        <dbReference type="EMBL" id="KKU95566.1"/>
    </source>
</evidence>
<reference evidence="3 4" key="1">
    <citation type="journal article" date="2015" name="Nature">
        <title>rRNA introns, odd ribosomes, and small enigmatic genomes across a large radiation of phyla.</title>
        <authorList>
            <person name="Brown C.T."/>
            <person name="Hug L.A."/>
            <person name="Thomas B.C."/>
            <person name="Sharon I."/>
            <person name="Castelle C.J."/>
            <person name="Singh A."/>
            <person name="Wilkins M.J."/>
            <person name="Williams K.H."/>
            <person name="Banfield J.F."/>
        </authorList>
    </citation>
    <scope>NUCLEOTIDE SEQUENCE [LARGE SCALE GENOMIC DNA]</scope>
</reference>
<dbReference type="Gene3D" id="3.10.620.30">
    <property type="match status" value="1"/>
</dbReference>
<dbReference type="AlphaFoldDB" id="A0A0G1UN76"/>
<comment type="caution">
    <text evidence="3">The sequence shown here is derived from an EMBL/GenBank/DDBJ whole genome shotgun (WGS) entry which is preliminary data.</text>
</comment>
<dbReference type="PANTHER" id="PTHR33490:SF6">
    <property type="entry name" value="SLL1049 PROTEIN"/>
    <property type="match status" value="1"/>
</dbReference>
<accession>A0A0G1UN76</accession>
<proteinExistence type="predicted"/>
<dbReference type="SUPFAM" id="SSF54001">
    <property type="entry name" value="Cysteine proteinases"/>
    <property type="match status" value="1"/>
</dbReference>
<organism evidence="3 4">
    <name type="scientific">Candidatus Gottesmanbacteria bacterium GW2011_GWA1_48_13</name>
    <dbReference type="NCBI Taxonomy" id="1618439"/>
    <lineage>
        <taxon>Bacteria</taxon>
        <taxon>Candidatus Gottesmaniibacteriota</taxon>
    </lineage>
</organism>
<feature type="domain" description="Transglutaminase-like" evidence="2">
    <location>
        <begin position="344"/>
        <end position="414"/>
    </location>
</feature>
<dbReference type="SMART" id="SM00460">
    <property type="entry name" value="TGc"/>
    <property type="match status" value="1"/>
</dbReference>
<dbReference type="EMBL" id="LCPJ01000014">
    <property type="protein sequence ID" value="KKU95566.1"/>
    <property type="molecule type" value="Genomic_DNA"/>
</dbReference>
<gene>
    <name evidence="3" type="ORF">UY27_C0014G0022</name>
</gene>
<evidence type="ECO:0000259" key="2">
    <source>
        <dbReference type="SMART" id="SM00460"/>
    </source>
</evidence>
<sequence>MHRLFRAFIYLFISLLVYWIIPPPAAGAAGEFRADYDVAYAIAPTGTTIVTQSVILTNNLTNLYPQKYSILIDSEKIKNVIAYDKQGQITPAITQTDGKTEILLTFNDKVVGVGKSMTFTLRFENGDIAQKNGAIWEVNIPGAPADADIASYDVSLTVPSAFGSNAYMTPLPANGTKWIRDQMVAGGISAAYGETQYFDMELSYHLENPRVTPESIDIALPPDTAHQTVTITSLDPKPTTVTRDPDGNWLARYTLNPGENIDVTARLTASIALLPKDGYTDSITREEYLKADQYWETTDPAIISLANEYRTPRAIYDYVVSKLSYDYNRVNQNPIRKGAAQALATPAQSICMEFTDLFIAIARAAGIPAREVVGYAYTTNSKLRPLSLVTDVLHAWPEYFDEERSVWVPVDPTWAKTTGGINYFDKLDFNHIAFAIHGVSSRTPYPAGSYRKEGKAGKDVRVGFGSPPEAPAMGELTTRIEMPKRVIGGVTTQGQAIIENSSGVAVSDVSVSIQSTPVDVAIYRQKKSIPPYGSLQIPITLTVPNMWRKSQGRISAEVNGTTTHFAFDIQPVYFMMLPVALVSLLIFLLIAIAVMKPPFLWNIFKKP</sequence>
<keyword evidence="1" id="KW-1133">Transmembrane helix</keyword>
<keyword evidence="1" id="KW-0472">Membrane</keyword>
<evidence type="ECO:0000313" key="4">
    <source>
        <dbReference type="Proteomes" id="UP000034661"/>
    </source>
</evidence>
<dbReference type="InterPro" id="IPR038765">
    <property type="entry name" value="Papain-like_cys_pep_sf"/>
</dbReference>
<keyword evidence="1" id="KW-0812">Transmembrane</keyword>
<protein>
    <submittedName>
        <fullName evidence="3">Transglutaminase family protein</fullName>
    </submittedName>
</protein>
<dbReference type="Pfam" id="PF01841">
    <property type="entry name" value="Transglut_core"/>
    <property type="match status" value="1"/>
</dbReference>
<name>A0A0G1UN76_9BACT</name>
<feature type="transmembrane region" description="Helical" evidence="1">
    <location>
        <begin position="572"/>
        <end position="595"/>
    </location>
</feature>
<dbReference type="Proteomes" id="UP000034661">
    <property type="component" value="Unassembled WGS sequence"/>
</dbReference>
<dbReference type="InterPro" id="IPR002931">
    <property type="entry name" value="Transglutaminase-like"/>
</dbReference>